<evidence type="ECO:0000313" key="3">
    <source>
        <dbReference type="Proteomes" id="UP001499854"/>
    </source>
</evidence>
<keyword evidence="1" id="KW-1133">Transmembrane helix</keyword>
<name>A0ABP5EQL9_9ACTN</name>
<dbReference type="EMBL" id="BAAAQM010000075">
    <property type="protein sequence ID" value="GAA2002744.1"/>
    <property type="molecule type" value="Genomic_DNA"/>
</dbReference>
<feature type="transmembrane region" description="Helical" evidence="1">
    <location>
        <begin position="68"/>
        <end position="86"/>
    </location>
</feature>
<feature type="transmembrane region" description="Helical" evidence="1">
    <location>
        <begin position="120"/>
        <end position="144"/>
    </location>
</feature>
<keyword evidence="1" id="KW-0812">Transmembrane</keyword>
<organism evidence="2 3">
    <name type="scientific">Catenulispora subtropica</name>
    <dbReference type="NCBI Taxonomy" id="450798"/>
    <lineage>
        <taxon>Bacteria</taxon>
        <taxon>Bacillati</taxon>
        <taxon>Actinomycetota</taxon>
        <taxon>Actinomycetes</taxon>
        <taxon>Catenulisporales</taxon>
        <taxon>Catenulisporaceae</taxon>
        <taxon>Catenulispora</taxon>
    </lineage>
</organism>
<feature type="transmembrane region" description="Helical" evidence="1">
    <location>
        <begin position="192"/>
        <end position="212"/>
    </location>
</feature>
<dbReference type="RefSeq" id="WP_344662518.1">
    <property type="nucleotide sequence ID" value="NZ_BAAAQM010000075.1"/>
</dbReference>
<accession>A0ABP5EQL9</accession>
<comment type="caution">
    <text evidence="2">The sequence shown here is derived from an EMBL/GenBank/DDBJ whole genome shotgun (WGS) entry which is preliminary data.</text>
</comment>
<feature type="transmembrane region" description="Helical" evidence="1">
    <location>
        <begin position="253"/>
        <end position="276"/>
    </location>
</feature>
<evidence type="ECO:0000256" key="1">
    <source>
        <dbReference type="SAM" id="Phobius"/>
    </source>
</evidence>
<proteinExistence type="predicted"/>
<gene>
    <name evidence="2" type="ORF">GCM10009838_80920</name>
</gene>
<dbReference type="Pfam" id="PF12679">
    <property type="entry name" value="ABC2_membrane_2"/>
    <property type="match status" value="1"/>
</dbReference>
<sequence>MRLLTAELRKLNRPLTWALVAFAAGFCLLLAVGAADNAHADLGLGDRGRLHAAGVADQLSPAAAGAEAAGLMASLPGAFLAALLAGGHVGGEWTGRTITNLVSHNGFRTRILAAKLVSTWLVLVVIALLCWAALAAAGPLIAAANGLPHAGEAVSTGLARSASQLARALLILGFFAALGLAAAVVTRSTVGTIAGSVAGVVALLALGTLPGWGRWTPATWVEAWMGFPPGTRSVSTLPTNFWSRFTGSGAPPAALLGLVGVVGSIVLLAGVSWRLFRRTDVV</sequence>
<keyword evidence="1" id="KW-0472">Membrane</keyword>
<evidence type="ECO:0000313" key="2">
    <source>
        <dbReference type="EMBL" id="GAA2002744.1"/>
    </source>
</evidence>
<protein>
    <submittedName>
        <fullName evidence="2">Uncharacterized protein</fullName>
    </submittedName>
</protein>
<dbReference type="Proteomes" id="UP001499854">
    <property type="component" value="Unassembled WGS sequence"/>
</dbReference>
<reference evidence="3" key="1">
    <citation type="journal article" date="2019" name="Int. J. Syst. Evol. Microbiol.">
        <title>The Global Catalogue of Microorganisms (GCM) 10K type strain sequencing project: providing services to taxonomists for standard genome sequencing and annotation.</title>
        <authorList>
            <consortium name="The Broad Institute Genomics Platform"/>
            <consortium name="The Broad Institute Genome Sequencing Center for Infectious Disease"/>
            <person name="Wu L."/>
            <person name="Ma J."/>
        </authorList>
    </citation>
    <scope>NUCLEOTIDE SEQUENCE [LARGE SCALE GENOMIC DNA]</scope>
    <source>
        <strain evidence="3">JCM 16013</strain>
    </source>
</reference>
<feature type="transmembrane region" description="Helical" evidence="1">
    <location>
        <begin position="164"/>
        <end position="185"/>
    </location>
</feature>
<keyword evidence="3" id="KW-1185">Reference proteome</keyword>